<keyword evidence="1 3" id="KW-0238">DNA-binding</keyword>
<evidence type="ECO:0000259" key="2">
    <source>
        <dbReference type="Pfam" id="PF07282"/>
    </source>
</evidence>
<evidence type="ECO:0000313" key="4">
    <source>
        <dbReference type="Proteomes" id="UP000199411"/>
    </source>
</evidence>
<dbReference type="NCBIfam" id="NF040570">
    <property type="entry name" value="guided_TnpB"/>
    <property type="match status" value="1"/>
</dbReference>
<proteinExistence type="predicted"/>
<organism evidence="3 4">
    <name type="scientific">Desulfurella multipotens</name>
    <dbReference type="NCBI Taxonomy" id="79269"/>
    <lineage>
        <taxon>Bacteria</taxon>
        <taxon>Pseudomonadati</taxon>
        <taxon>Campylobacterota</taxon>
        <taxon>Desulfurellia</taxon>
        <taxon>Desulfurellales</taxon>
        <taxon>Desulfurellaceae</taxon>
        <taxon>Desulfurella</taxon>
    </lineage>
</organism>
<accession>A0A1G6PJ61</accession>
<dbReference type="Pfam" id="PF07282">
    <property type="entry name" value="Cas12f1-like_TNB"/>
    <property type="match status" value="1"/>
</dbReference>
<dbReference type="InterPro" id="IPR010095">
    <property type="entry name" value="Cas12f1-like_TNB"/>
</dbReference>
<gene>
    <name evidence="3" type="ORF">SAMN05660835_01387</name>
</gene>
<sequence length="544" mass="63671">MIKSVLFTSKYYNKTKGEDVFAVLKRTTEIKNKLSECIYANRHLLLVSDGIKKLNALYSSVNLYNDETAENPTKDPLIPAWNIQKEHQMLVDNYKNALNKRLQNFKVRLQSEMIIERYKKDTKYAKKGDTKRFEIKFKSTKLTKFVKYLVYLELDKDILPQLKNEGITALYEYYKTKPYFARIVNLAKNIQTRILNKLKLIKFTETSSLLLDHTVNKARIDYDNENTLYKYWFVFRMKNGKEFRLPLQINDDYHNGTRKPTAKEFVIYPSAKGNKINIATVYEAEKPTFKPYSKPIGMDLNLKNNFATLSDGYIVDYDRNYMKRIVSNLKELDQIGYQNLTAKQLKKLKKIYRQLDWYVSYLIYSLLNYLEKNSITDLVIEDLLLSGKFGINEEFDIKYSRLSKLLHLSNVKNKLITQAEKRGIRVHITPSHYTSQTCPVCGHISRSNRKTQEDFECENCGHKANADLNASKNILLRFVSDVLKTNLHNTDDYGRLTPKKLNNYTIKNILNRYYVDIRQCCITPFVPDPLSVGNAEFIKNANNI</sequence>
<dbReference type="OrthoDB" id="5321019at2"/>
<evidence type="ECO:0000256" key="1">
    <source>
        <dbReference type="ARBA" id="ARBA00023125"/>
    </source>
</evidence>
<dbReference type="AlphaFoldDB" id="A0A1G6PJ61"/>
<reference evidence="4" key="1">
    <citation type="submission" date="2016-10" db="EMBL/GenBank/DDBJ databases">
        <authorList>
            <person name="Varghese N."/>
            <person name="Submissions S."/>
        </authorList>
    </citation>
    <scope>NUCLEOTIDE SEQUENCE [LARGE SCALE GENOMIC DNA]</scope>
    <source>
        <strain evidence="4">DSM 8415</strain>
    </source>
</reference>
<dbReference type="EMBL" id="FMYU01000009">
    <property type="protein sequence ID" value="SDC80089.1"/>
    <property type="molecule type" value="Genomic_DNA"/>
</dbReference>
<evidence type="ECO:0000313" key="3">
    <source>
        <dbReference type="EMBL" id="SDC80089.1"/>
    </source>
</evidence>
<name>A0A1G6PJ61_9BACT</name>
<keyword evidence="4" id="KW-1185">Reference proteome</keyword>
<dbReference type="GO" id="GO:0003677">
    <property type="term" value="F:DNA binding"/>
    <property type="evidence" value="ECO:0007669"/>
    <property type="project" value="UniProtKB-KW"/>
</dbReference>
<dbReference type="RefSeq" id="WP_092129180.1">
    <property type="nucleotide sequence ID" value="NZ_FMYU01000009.1"/>
</dbReference>
<protein>
    <submittedName>
        <fullName evidence="3">Putative transposase DNA-binding domain-containing protein</fullName>
    </submittedName>
</protein>
<dbReference type="Proteomes" id="UP000199411">
    <property type="component" value="Unassembled WGS sequence"/>
</dbReference>
<feature type="domain" description="Cas12f1-like TNB" evidence="2">
    <location>
        <begin position="411"/>
        <end position="474"/>
    </location>
</feature>